<feature type="region of interest" description="Disordered" evidence="1">
    <location>
        <begin position="68"/>
        <end position="95"/>
    </location>
</feature>
<dbReference type="EMBL" id="RRYP01005542">
    <property type="protein sequence ID" value="TNV81947.1"/>
    <property type="molecule type" value="Genomic_DNA"/>
</dbReference>
<name>A0A8J8T4F7_HALGN</name>
<proteinExistence type="predicted"/>
<protein>
    <submittedName>
        <fullName evidence="2">Uncharacterized protein</fullName>
    </submittedName>
</protein>
<feature type="region of interest" description="Disordered" evidence="1">
    <location>
        <begin position="1"/>
        <end position="29"/>
    </location>
</feature>
<organism evidence="2 3">
    <name type="scientific">Halteria grandinella</name>
    <dbReference type="NCBI Taxonomy" id="5974"/>
    <lineage>
        <taxon>Eukaryota</taxon>
        <taxon>Sar</taxon>
        <taxon>Alveolata</taxon>
        <taxon>Ciliophora</taxon>
        <taxon>Intramacronucleata</taxon>
        <taxon>Spirotrichea</taxon>
        <taxon>Stichotrichia</taxon>
        <taxon>Sporadotrichida</taxon>
        <taxon>Halteriidae</taxon>
        <taxon>Halteria</taxon>
    </lineage>
</organism>
<gene>
    <name evidence="2" type="ORF">FGO68_gene13614</name>
</gene>
<comment type="caution">
    <text evidence="2">The sequence shown here is derived from an EMBL/GenBank/DDBJ whole genome shotgun (WGS) entry which is preliminary data.</text>
</comment>
<evidence type="ECO:0000256" key="1">
    <source>
        <dbReference type="SAM" id="MobiDB-lite"/>
    </source>
</evidence>
<keyword evidence="3" id="KW-1185">Reference proteome</keyword>
<sequence>MSFDGANLGQDETENYKRTSEVQQQNSSFKEIRVSIASSHIESTQPATREDTTLDLDPRQAEFPFENTFNPIRKPTLPVEANGRRPPPLQESEGPWDDIKIAENRISQQQPSEKPGSCFDEPMEKVWKVDSEAMSNHLKYRRNHPLITQFNQSGSECMLRKMRSNQSDAFMKQPSLGLSAVNDQPRFNTMPGYRMDYSQKSRSNVDPNSFFTKRKQHLSISQDQDENIRRKRTIDNQQLNFDAESFSTEFAHKLSISNRSMLEGSVTSR</sequence>
<reference evidence="2" key="1">
    <citation type="submission" date="2019-06" db="EMBL/GenBank/DDBJ databases">
        <authorList>
            <person name="Zheng W."/>
        </authorList>
    </citation>
    <scope>NUCLEOTIDE SEQUENCE</scope>
    <source>
        <strain evidence="2">QDHG01</strain>
    </source>
</reference>
<evidence type="ECO:0000313" key="3">
    <source>
        <dbReference type="Proteomes" id="UP000785679"/>
    </source>
</evidence>
<accession>A0A8J8T4F7</accession>
<dbReference type="Proteomes" id="UP000785679">
    <property type="component" value="Unassembled WGS sequence"/>
</dbReference>
<dbReference type="AlphaFoldDB" id="A0A8J8T4F7"/>
<evidence type="ECO:0000313" key="2">
    <source>
        <dbReference type="EMBL" id="TNV81947.1"/>
    </source>
</evidence>